<reference evidence="1" key="1">
    <citation type="submission" date="2022-10" db="EMBL/GenBank/DDBJ databases">
        <title>Puccinia triticina Genome sequencing and assembly.</title>
        <authorList>
            <person name="Li C."/>
        </authorList>
    </citation>
    <scope>NUCLEOTIDE SEQUENCE</scope>
    <source>
        <strain evidence="1">Pt15</strain>
    </source>
</reference>
<organism evidence="1 2">
    <name type="scientific">Puccinia triticina</name>
    <dbReference type="NCBI Taxonomy" id="208348"/>
    <lineage>
        <taxon>Eukaryota</taxon>
        <taxon>Fungi</taxon>
        <taxon>Dikarya</taxon>
        <taxon>Basidiomycota</taxon>
        <taxon>Pucciniomycotina</taxon>
        <taxon>Pucciniomycetes</taxon>
        <taxon>Pucciniales</taxon>
        <taxon>Pucciniaceae</taxon>
        <taxon>Puccinia</taxon>
    </lineage>
</organism>
<dbReference type="Proteomes" id="UP001164743">
    <property type="component" value="Chromosome 6A"/>
</dbReference>
<dbReference type="InterPro" id="IPR045114">
    <property type="entry name" value="Csn12-like"/>
</dbReference>
<sequence>MAEFAGCVAVSTRGFHIFHQFSESPVQTTTIQEMRAFSSQKRKQESSLGLEELSSEQLIERFADRLRHQQEELSELVRPLDRQLIKLIRSRLPSIRRDDLDSLVQRQLGGDRTLADFLSNYLTYILLVQFEEEPRAINHAFSNYQTQTEPMIDHDNNFNLLLNAYNPASNIFRRSDAAFFTRSIQQLSHGLVHFATKADRKKRSTKKEKASEAARQMTTTLGVACIDRTPEEPSKRRAAFSLANGLFKIYFFLNNMRLCDTVVKNISNVLNQLETHYPKAELVTFHYYLGRLALYQRRLHKARESLKKAFDLCQTDSWRNRRLILTYLIVASLPLGILPRPVLLEQFQLQSKFHEVVGSLRTGNWPGVVNGLEKNRDWFRYKGIYILLREKLEVICWRNFFVITAGLKNGNSGMRLSLTQSVEAARKVFLEPSIDEDDIVCMASSLIDQGYLKAYVKLGEMIVFGSVLPQISTVGEHMNEGGTEALPAFSEKTISMSIQPSSDSDAPIKSNRHPFSIRGSKKINHTRRFA</sequence>
<dbReference type="SMART" id="SM00753">
    <property type="entry name" value="PAM"/>
    <property type="match status" value="1"/>
</dbReference>
<dbReference type="PANTHER" id="PTHR12732:SF8">
    <property type="entry name" value="NUCLEAR MRNA EXPORT PROTEIN THP1"/>
    <property type="match status" value="1"/>
</dbReference>
<dbReference type="EMBL" id="CP110426">
    <property type="protein sequence ID" value="WAQ85655.1"/>
    <property type="molecule type" value="Genomic_DNA"/>
</dbReference>
<dbReference type="PANTHER" id="PTHR12732">
    <property type="entry name" value="UNCHARACTERIZED PROTEASOME COMPONENT REGION PCI-CONTAINING"/>
    <property type="match status" value="1"/>
</dbReference>
<name>A0ABY7CPE1_9BASI</name>
<evidence type="ECO:0000313" key="1">
    <source>
        <dbReference type="EMBL" id="WAQ85655.1"/>
    </source>
</evidence>
<accession>A0ABY7CPE1</accession>
<proteinExistence type="predicted"/>
<evidence type="ECO:0000313" key="2">
    <source>
        <dbReference type="Proteomes" id="UP001164743"/>
    </source>
</evidence>
<protein>
    <recommendedName>
        <fullName evidence="3">PCI domain-containing protein</fullName>
    </recommendedName>
</protein>
<evidence type="ECO:0008006" key="3">
    <source>
        <dbReference type="Google" id="ProtNLM"/>
    </source>
</evidence>
<keyword evidence="2" id="KW-1185">Reference proteome</keyword>
<dbReference type="GeneID" id="77810867"/>
<dbReference type="RefSeq" id="XP_053021210.1">
    <property type="nucleotide sequence ID" value="XM_053169972.1"/>
</dbReference>
<gene>
    <name evidence="1" type="ORF">PtA15_6A283</name>
</gene>